<proteinExistence type="predicted"/>
<name>A0A9Y1MXN0_9RHOD</name>
<dbReference type="AlphaFoldDB" id="A0A9Y1MXN0"/>
<accession>A0A9Y1MXN0</accession>
<dbReference type="EMBL" id="OP616814">
    <property type="protein sequence ID" value="WDA99540.1"/>
    <property type="molecule type" value="Genomic_DNA"/>
</dbReference>
<reference evidence="1" key="1">
    <citation type="journal article" date="2023" name="J. Phycol.">
        <title>Revised classification of the Cyanidiophyceae based on plastid genome data with descriptions of the Cavernulicolales ord. nov. and Galdieriales ord. nov. (Rhodophyta).</title>
        <authorList>
            <person name="Park S.I."/>
            <person name="Cho C.H."/>
            <person name="Ciniglia C."/>
            <person name="Huang T.Y."/>
            <person name="Liu S.L."/>
            <person name="Bustamante D.E."/>
            <person name="Calderon M.S."/>
            <person name="Mansilla A."/>
            <person name="McDermott T."/>
            <person name="Andersen R.A."/>
            <person name="Yoon H.S."/>
        </authorList>
    </citation>
    <scope>NUCLEOTIDE SEQUENCE</scope>
</reference>
<gene>
    <name evidence="1" type="primary">orf148</name>
    <name evidence="1" type="ORF">GAYE_10879_135</name>
</gene>
<geneLocation type="plastid" evidence="1"/>
<organism evidence="1">
    <name type="scientific">Galdieria yellowstonensis</name>
    <dbReference type="NCBI Taxonomy" id="3028027"/>
    <lineage>
        <taxon>Eukaryota</taxon>
        <taxon>Rhodophyta</taxon>
        <taxon>Bangiophyceae</taxon>
        <taxon>Galdieriales</taxon>
        <taxon>Galdieriaceae</taxon>
        <taxon>Galdieria</taxon>
    </lineage>
</organism>
<keyword evidence="1" id="KW-0934">Plastid</keyword>
<protein>
    <submittedName>
        <fullName evidence="1">Uncharacterized protein</fullName>
    </submittedName>
</protein>
<evidence type="ECO:0000313" key="1">
    <source>
        <dbReference type="EMBL" id="WDA99540.1"/>
    </source>
</evidence>
<sequence length="145" mass="17406">MDNLIEFKMNSSLKTTKPSKFSRIDKLNEIFNIYEIINLYITQNHIKYIIFKLLYINEKKYLNEKITKKQEDLINAYFNKYKFYFRLLYPITVIGKDNFFNDECINQIAINSLLCLYINCYTDGLTEIWKFVNNNHLLQGSIISL</sequence>